<dbReference type="RefSeq" id="WP_338610849.1">
    <property type="nucleotide sequence ID" value="NZ_CP146276.1"/>
</dbReference>
<gene>
    <name evidence="1" type="ORF">V6617_18640</name>
</gene>
<geneLocation type="plasmid" evidence="1 2">
    <name>unnamed</name>
</geneLocation>
<organism evidence="1 2">
    <name type="scientific">Pelagibacterium nitratireducens</name>
    <dbReference type="NCBI Taxonomy" id="1046114"/>
    <lineage>
        <taxon>Bacteria</taxon>
        <taxon>Pseudomonadati</taxon>
        <taxon>Pseudomonadota</taxon>
        <taxon>Alphaproteobacteria</taxon>
        <taxon>Hyphomicrobiales</taxon>
        <taxon>Devosiaceae</taxon>
        <taxon>Pelagibacterium</taxon>
    </lineage>
</organism>
<evidence type="ECO:0000313" key="2">
    <source>
        <dbReference type="Proteomes" id="UP001369958"/>
    </source>
</evidence>
<keyword evidence="2" id="KW-1185">Reference proteome</keyword>
<proteinExistence type="predicted"/>
<name>A0ABZ2I4G8_9HYPH</name>
<evidence type="ECO:0000313" key="1">
    <source>
        <dbReference type="EMBL" id="WWT34759.1"/>
    </source>
</evidence>
<accession>A0ABZ2I4G8</accession>
<reference evidence="1 2" key="1">
    <citation type="submission" date="2024-02" db="EMBL/GenBank/DDBJ databases">
        <title>Complete genome sequence of Pelagibacterium nitratireducens ZH15.</title>
        <authorList>
            <person name="Zhao L.H."/>
        </authorList>
    </citation>
    <scope>NUCLEOTIDE SEQUENCE [LARGE SCALE GENOMIC DNA]</scope>
    <source>
        <strain evidence="1 2">ZH15</strain>
        <plasmid evidence="1 2">unnamed</plasmid>
    </source>
</reference>
<keyword evidence="1" id="KW-0614">Plasmid</keyword>
<sequence length="123" mass="14260">MIERRNQTKYSPCIDQTEEEIAAYYRTAKEKDKAIVRQTQGHMLIYKVAEIEGINPSRGRVYVRQFGAFYSKHGKNCFHPKGQTSLVVPTAEVLSWAEQHPRGEFGYSCHRFEGYRSLFKGKP</sequence>
<dbReference type="EMBL" id="CP146276">
    <property type="protein sequence ID" value="WWT34759.1"/>
    <property type="molecule type" value="Genomic_DNA"/>
</dbReference>
<dbReference type="Proteomes" id="UP001369958">
    <property type="component" value="Plasmid unnamed"/>
</dbReference>
<protein>
    <submittedName>
        <fullName evidence="1">Uncharacterized protein</fullName>
    </submittedName>
</protein>